<dbReference type="OrthoDB" id="4067487at2759"/>
<feature type="domain" description="Inner kinetochore subunit AME1" evidence="3">
    <location>
        <begin position="122"/>
        <end position="307"/>
    </location>
</feature>
<dbReference type="AlphaFoldDB" id="A0A8J2T3S8"/>
<evidence type="ECO:0000256" key="1">
    <source>
        <dbReference type="SAM" id="Coils"/>
    </source>
</evidence>
<evidence type="ECO:0000256" key="2">
    <source>
        <dbReference type="SAM" id="MobiDB-lite"/>
    </source>
</evidence>
<gene>
    <name evidence="4" type="ORF">BN860_13476g</name>
</gene>
<keyword evidence="5" id="KW-1185">Reference proteome</keyword>
<dbReference type="Proteomes" id="UP000019375">
    <property type="component" value="Unassembled WGS sequence"/>
</dbReference>
<evidence type="ECO:0000313" key="5">
    <source>
        <dbReference type="Proteomes" id="UP000019375"/>
    </source>
</evidence>
<accession>A0A8J2T3S8</accession>
<feature type="region of interest" description="Disordered" evidence="2">
    <location>
        <begin position="62"/>
        <end position="86"/>
    </location>
</feature>
<keyword evidence="1" id="KW-0175">Coiled coil</keyword>
<organism evidence="4 5">
    <name type="scientific">Zygosaccharomyces bailii (strain CLIB 213 / ATCC 58445 / CBS 680 / BCRC 21525 / NBRC 1098 / NCYC 1416 / NRRL Y-2227)</name>
    <dbReference type="NCBI Taxonomy" id="1333698"/>
    <lineage>
        <taxon>Eukaryota</taxon>
        <taxon>Fungi</taxon>
        <taxon>Dikarya</taxon>
        <taxon>Ascomycota</taxon>
        <taxon>Saccharomycotina</taxon>
        <taxon>Saccharomycetes</taxon>
        <taxon>Saccharomycetales</taxon>
        <taxon>Saccharomycetaceae</taxon>
        <taxon>Zygosaccharomyces</taxon>
    </lineage>
</organism>
<protein>
    <submittedName>
        <fullName evidence="4">BN860_13476g1_1</fullName>
    </submittedName>
</protein>
<name>A0A8J2T3S8_ZYGB2</name>
<evidence type="ECO:0000313" key="4">
    <source>
        <dbReference type="EMBL" id="CDF88575.1"/>
    </source>
</evidence>
<feature type="coiled-coil region" evidence="1">
    <location>
        <begin position="206"/>
        <end position="240"/>
    </location>
</feature>
<evidence type="ECO:0000259" key="3">
    <source>
        <dbReference type="Pfam" id="PF20994"/>
    </source>
</evidence>
<reference evidence="5" key="1">
    <citation type="journal article" date="2013" name="Genome Announc.">
        <title>Genome sequence of the food spoilage yeast Zygosaccharomyces bailii CLIB 213(T).</title>
        <authorList>
            <person name="Galeote V."/>
            <person name="Bigey F."/>
            <person name="Devillers H."/>
            <person name="Neuveglise C."/>
            <person name="Dequin S."/>
        </authorList>
    </citation>
    <scope>NUCLEOTIDE SEQUENCE [LARGE SCALE GENOMIC DNA]</scope>
    <source>
        <strain evidence="5">CLIB 213 / ATCC 58445 / CBS 680 / CCRC 21525 / NBRC 1098 / NCYC 1416 / NRRL Y-2227</strain>
    </source>
</reference>
<proteinExistence type="predicted"/>
<dbReference type="InterPro" id="IPR048743">
    <property type="entry name" value="AME1"/>
</dbReference>
<dbReference type="Pfam" id="PF20994">
    <property type="entry name" value="CENPU"/>
    <property type="match status" value="1"/>
</dbReference>
<sequence>MDLTDRGVKLLYRQRGSHLRRIDGEIGTVVIEDTAQESLSPELPETTPDGALEEDILNDIPDLNDQLPETEESPHEYAQNAAHKGSQDVLQEIPQNIAQEASEGSAYGGQPNRQELETDFNQYHFEDIPLRQLSSSITSITSIDVLRETFANLFQSDLIPQAKRHFEQGKDRQSKMVHKLDVRIFQRVAEQLGSDFQDILDINMSNNELCYQLKQLIATKDDLNQQLVSTQAELQQLLNGSERHQLQEFQDHLNQRLRLNAQLNELHQVVQSPVPPPGPAELGPHKYTINDLCDSLNPHTGLLARIQPHT</sequence>
<dbReference type="EMBL" id="HG316455">
    <property type="protein sequence ID" value="CDF88575.1"/>
    <property type="molecule type" value="Genomic_DNA"/>
</dbReference>